<dbReference type="EMBL" id="JAAGRQ010000053">
    <property type="protein sequence ID" value="NDY57576.1"/>
    <property type="molecule type" value="Genomic_DNA"/>
</dbReference>
<proteinExistence type="predicted"/>
<sequence length="245" mass="24739">MRTSQSDIVAAVRQEAAARPDEAVGRVVAGALLVGVYATRMGLCTNVAGEAFAPASGGTLHGLLSGLDVTGLDGRTASLAVAAAGALLPPPPVSAKKAQDLVLERGRGRRVAVVGHFPFVEKMGPAFASFSVLERAPRPGDLPAAQAEAVLPEAQVVAITASALANGSLGGLLDLCAPGAFVLLVGPSVPFAGCLFDFGVDVLCGNVVTDAPAVLDGVARGHAYRALHGLSAVCAVRDDFVKKIR</sequence>
<evidence type="ECO:0000313" key="3">
    <source>
        <dbReference type="Proteomes" id="UP000469724"/>
    </source>
</evidence>
<dbReference type="Gene3D" id="3.40.50.11590">
    <property type="match status" value="1"/>
</dbReference>
<dbReference type="SUPFAM" id="SSF159713">
    <property type="entry name" value="Dhaf3308-like"/>
    <property type="match status" value="1"/>
</dbReference>
<accession>A0A7K3NN07</accession>
<evidence type="ECO:0000259" key="1">
    <source>
        <dbReference type="Pfam" id="PF04016"/>
    </source>
</evidence>
<feature type="domain" description="Putative heavy-metal chelation" evidence="1">
    <location>
        <begin position="98"/>
        <end position="232"/>
    </location>
</feature>
<name>A0A7K3NN07_9BACT</name>
<comment type="caution">
    <text evidence="2">The sequence shown here is derived from an EMBL/GenBank/DDBJ whole genome shotgun (WGS) entry which is preliminary data.</text>
</comment>
<reference evidence="2 3" key="1">
    <citation type="submission" date="2020-02" db="EMBL/GenBank/DDBJ databases">
        <title>Comparative genomics of sulfur disproportionating microorganisms.</title>
        <authorList>
            <person name="Ward L.M."/>
            <person name="Bertran E."/>
            <person name="Johnston D.T."/>
        </authorList>
    </citation>
    <scope>NUCLEOTIDE SEQUENCE [LARGE SCALE GENOMIC DNA]</scope>
    <source>
        <strain evidence="2 3">DSM 3696</strain>
    </source>
</reference>
<evidence type="ECO:0000313" key="2">
    <source>
        <dbReference type="EMBL" id="NDY57576.1"/>
    </source>
</evidence>
<dbReference type="RefSeq" id="WP_163302665.1">
    <property type="nucleotide sequence ID" value="NZ_JAAGRQ010000053.1"/>
</dbReference>
<keyword evidence="3" id="KW-1185">Reference proteome</keyword>
<gene>
    <name evidence="2" type="ORF">G3N56_12610</name>
</gene>
<dbReference type="AlphaFoldDB" id="A0A7K3NN07"/>
<dbReference type="InterPro" id="IPR007161">
    <property type="entry name" value="DUF364"/>
</dbReference>
<protein>
    <recommendedName>
        <fullName evidence="1">Putative heavy-metal chelation domain-containing protein</fullName>
    </recommendedName>
</protein>
<dbReference type="Proteomes" id="UP000469724">
    <property type="component" value="Unassembled WGS sequence"/>
</dbReference>
<dbReference type="Pfam" id="PF04016">
    <property type="entry name" value="DUF364"/>
    <property type="match status" value="1"/>
</dbReference>
<organism evidence="2 3">
    <name type="scientific">Desulfolutivibrio sulfodismutans</name>
    <dbReference type="NCBI Taxonomy" id="63561"/>
    <lineage>
        <taxon>Bacteria</taxon>
        <taxon>Pseudomonadati</taxon>
        <taxon>Thermodesulfobacteriota</taxon>
        <taxon>Desulfovibrionia</taxon>
        <taxon>Desulfovibrionales</taxon>
        <taxon>Desulfovibrionaceae</taxon>
        <taxon>Desulfolutivibrio</taxon>
    </lineage>
</organism>